<accession>A0A842IUN9</accession>
<protein>
    <submittedName>
        <fullName evidence="2">Uncharacterized protein</fullName>
    </submittedName>
</protein>
<sequence length="209" mass="23304">MKTKLHFGVLIILFTFLARYVDTAVSPNQQIVVQFSNTEISEVEAQDAITRIQTKLDEVGAEDIQIGQDQDGQLKITYYSNTDIAQIQHILSDQELRFTFSTNGSDSDKFPNEENSKDYRLSISEIQQDNNSANWDFESVEIVQLNNKSDRFSNLKVSNSGGHINQELIERLIKVALKNVTNSGAELAGPSCKIPEVRAGPIISLGVLI</sequence>
<dbReference type="RefSeq" id="WP_185790386.1">
    <property type="nucleotide sequence ID" value="NZ_JACLCP010000006.1"/>
</dbReference>
<feature type="signal peptide" evidence="1">
    <location>
        <begin position="1"/>
        <end position="20"/>
    </location>
</feature>
<evidence type="ECO:0000313" key="3">
    <source>
        <dbReference type="Proteomes" id="UP000533900"/>
    </source>
</evidence>
<organism evidence="2 3">
    <name type="scientific">Winogradskyella flava</name>
    <dbReference type="NCBI Taxonomy" id="1884876"/>
    <lineage>
        <taxon>Bacteria</taxon>
        <taxon>Pseudomonadati</taxon>
        <taxon>Bacteroidota</taxon>
        <taxon>Flavobacteriia</taxon>
        <taxon>Flavobacteriales</taxon>
        <taxon>Flavobacteriaceae</taxon>
        <taxon>Winogradskyella</taxon>
    </lineage>
</organism>
<name>A0A842IUN9_9FLAO</name>
<evidence type="ECO:0000256" key="1">
    <source>
        <dbReference type="SAM" id="SignalP"/>
    </source>
</evidence>
<keyword evidence="1" id="KW-0732">Signal</keyword>
<keyword evidence="3" id="KW-1185">Reference proteome</keyword>
<feature type="chain" id="PRO_5032673152" evidence="1">
    <location>
        <begin position="21"/>
        <end position="209"/>
    </location>
</feature>
<comment type="caution">
    <text evidence="2">The sequence shown here is derived from an EMBL/GenBank/DDBJ whole genome shotgun (WGS) entry which is preliminary data.</text>
</comment>
<evidence type="ECO:0000313" key="2">
    <source>
        <dbReference type="EMBL" id="MBC2846681.1"/>
    </source>
</evidence>
<dbReference type="AlphaFoldDB" id="A0A842IUN9"/>
<proteinExistence type="predicted"/>
<dbReference type="Proteomes" id="UP000533900">
    <property type="component" value="Unassembled WGS sequence"/>
</dbReference>
<dbReference type="EMBL" id="JACLCP010000006">
    <property type="protein sequence ID" value="MBC2846681.1"/>
    <property type="molecule type" value="Genomic_DNA"/>
</dbReference>
<gene>
    <name evidence="2" type="ORF">H7F21_16360</name>
</gene>
<reference evidence="2" key="1">
    <citation type="submission" date="2020-08" db="EMBL/GenBank/DDBJ databases">
        <title>Winogradskyella ouciana sp. nov., isolated from the hadal seawater of the Mariana Trench.</title>
        <authorList>
            <person name="He X."/>
        </authorList>
    </citation>
    <scope>NUCLEOTIDE SEQUENCE [LARGE SCALE GENOMIC DNA]</scope>
    <source>
        <strain evidence="2">KCTC 52348</strain>
    </source>
</reference>